<dbReference type="GO" id="GO:0004185">
    <property type="term" value="F:serine-type carboxypeptidase activity"/>
    <property type="evidence" value="ECO:0007669"/>
    <property type="project" value="UniProtKB-UniRule"/>
</dbReference>
<keyword evidence="2" id="KW-0645">Protease</keyword>
<dbReference type="Pfam" id="PF00450">
    <property type="entry name" value="Peptidase_S10"/>
    <property type="match status" value="1"/>
</dbReference>
<feature type="signal peptide" evidence="2">
    <location>
        <begin position="1"/>
        <end position="21"/>
    </location>
</feature>
<organism evidence="3 4">
    <name type="scientific">Lingula anatina</name>
    <name type="common">Brachiopod</name>
    <name type="synonym">Lingula unguis</name>
    <dbReference type="NCBI Taxonomy" id="7574"/>
    <lineage>
        <taxon>Eukaryota</taxon>
        <taxon>Metazoa</taxon>
        <taxon>Spiralia</taxon>
        <taxon>Lophotrochozoa</taxon>
        <taxon>Brachiopoda</taxon>
        <taxon>Linguliformea</taxon>
        <taxon>Lingulata</taxon>
        <taxon>Lingulida</taxon>
        <taxon>Linguloidea</taxon>
        <taxon>Lingulidae</taxon>
        <taxon>Lingula</taxon>
    </lineage>
</organism>
<dbReference type="RefSeq" id="XP_023931371.1">
    <property type="nucleotide sequence ID" value="XM_024075603.1"/>
</dbReference>
<comment type="similarity">
    <text evidence="1 2">Belongs to the peptidase S10 family.</text>
</comment>
<dbReference type="GeneID" id="106171672"/>
<proteinExistence type="inferred from homology"/>
<dbReference type="InterPro" id="IPR018202">
    <property type="entry name" value="Ser_caboxypep_ser_AS"/>
</dbReference>
<reference evidence="4" key="2">
    <citation type="submission" date="2025-08" db="UniProtKB">
        <authorList>
            <consortium name="RefSeq"/>
        </authorList>
    </citation>
    <scope>IDENTIFICATION</scope>
</reference>
<accession>A0A2R2MMC0</accession>
<dbReference type="FunFam" id="3.40.50.1820:FF:000055">
    <property type="entry name" value="Carboxypeptidase"/>
    <property type="match status" value="1"/>
</dbReference>
<dbReference type="Gene3D" id="3.40.50.1820">
    <property type="entry name" value="alpha/beta hydrolase"/>
    <property type="match status" value="1"/>
</dbReference>
<dbReference type="Proteomes" id="UP000085678">
    <property type="component" value="Unplaced"/>
</dbReference>
<evidence type="ECO:0000256" key="1">
    <source>
        <dbReference type="ARBA" id="ARBA00009431"/>
    </source>
</evidence>
<dbReference type="PANTHER" id="PTHR11802">
    <property type="entry name" value="SERINE PROTEASE FAMILY S10 SERINE CARBOXYPEPTIDASE"/>
    <property type="match status" value="1"/>
</dbReference>
<dbReference type="SUPFAM" id="SSF53474">
    <property type="entry name" value="alpha/beta-Hydrolases"/>
    <property type="match status" value="1"/>
</dbReference>
<gene>
    <name evidence="4" type="primary">LOC106171672</name>
</gene>
<dbReference type="GO" id="GO:0006508">
    <property type="term" value="P:proteolysis"/>
    <property type="evidence" value="ECO:0007669"/>
    <property type="project" value="UniProtKB-KW"/>
</dbReference>
<keyword evidence="2" id="KW-0378">Hydrolase</keyword>
<evidence type="ECO:0000313" key="4">
    <source>
        <dbReference type="RefSeq" id="XP_023931371.1"/>
    </source>
</evidence>
<dbReference type="PANTHER" id="PTHR11802:SF201">
    <property type="entry name" value="CARBOXYPEPTIDASE"/>
    <property type="match status" value="1"/>
</dbReference>
<evidence type="ECO:0000256" key="2">
    <source>
        <dbReference type="RuleBase" id="RU361156"/>
    </source>
</evidence>
<dbReference type="InParanoid" id="A0A2R2MMC0"/>
<dbReference type="InterPro" id="IPR029058">
    <property type="entry name" value="AB_hydrolase_fold"/>
</dbReference>
<dbReference type="EC" id="3.4.16.-" evidence="2"/>
<protein>
    <recommendedName>
        <fullName evidence="2">Carboxypeptidase</fullName>
        <ecNumber evidence="2">3.4.16.-</ecNumber>
    </recommendedName>
</protein>
<dbReference type="KEGG" id="lak:106171672"/>
<dbReference type="PRINTS" id="PR00724">
    <property type="entry name" value="CRBOXYPTASEC"/>
</dbReference>
<dbReference type="AlphaFoldDB" id="A0A2R2MMC0"/>
<name>A0A2R2MMC0_LINAN</name>
<reference evidence="4" key="1">
    <citation type="journal article" date="2015" name="Nat. Commun.">
        <title>The Lingula genome provides insights into brachiopod evolution and the origin of phosphate biomineralization.</title>
        <authorList>
            <person name="Luo Y.J."/>
            <person name="Takeuchi T."/>
            <person name="Koyanagi R."/>
            <person name="Yamada L."/>
            <person name="Kanda M."/>
            <person name="Khalturina M."/>
            <person name="Fujie M."/>
            <person name="Yamasaki S.I."/>
            <person name="Endo K."/>
            <person name="Satoh N."/>
        </authorList>
    </citation>
    <scope>NUCLEOTIDE SEQUENCE</scope>
</reference>
<dbReference type="STRING" id="7574.A0A2R2MMC0"/>
<dbReference type="InterPro" id="IPR001563">
    <property type="entry name" value="Peptidase_S10"/>
</dbReference>
<keyword evidence="2" id="KW-0732">Signal</keyword>
<sequence>MRTSLLTAVLVGSCTLGLVVCAPREDEVKYLPGLNKQPYFKHYSGYLNATGTRMLHYWFVESANNPATDPVVLWLNGGPGCSSLDGMLSEHGPFHVSEDGKSISLNKYAWNNVANVLYMEAPAGVGFSYSLDKNYTTDDDQVSMDNFIALHHFFVKFPEYKTNEFYVTGESYGGIYVPTLSLRLAEDLGSFNFKGFAVGNGLSSDFMNDNSLMSFLYYHGIVGEKLWRQLISTCCHGNETGCDIVSRTLVDPSCENLANSVLGVITMTGLNMYNLYAPCAPPSKNKLALRGAKARTDSLKHYFRLFRNKVGEVPPCIDVTGSTIYLNTKEVRQALHIPDQLPPWEICSGAVGGNYKRLYNNMTYQYQKILSMAHLRAMVYNGDVDMACNFLGDEWFVNSLNLPVVTERKAWFFTDLKYKVKQVAGFVKQYKQLSLVTVRGAGHMVPQDKPIQALEMFTNFIQNRPF</sequence>
<dbReference type="PROSITE" id="PS00560">
    <property type="entry name" value="CARBOXYPEPT_SER_HIS"/>
    <property type="match status" value="1"/>
</dbReference>
<dbReference type="InterPro" id="IPR033124">
    <property type="entry name" value="Ser_caboxypep_his_AS"/>
</dbReference>
<evidence type="ECO:0000313" key="3">
    <source>
        <dbReference type="Proteomes" id="UP000085678"/>
    </source>
</evidence>
<dbReference type="PROSITE" id="PS00131">
    <property type="entry name" value="CARBOXYPEPT_SER_SER"/>
    <property type="match status" value="1"/>
</dbReference>
<dbReference type="OrthoDB" id="443318at2759"/>
<keyword evidence="3" id="KW-1185">Reference proteome</keyword>
<feature type="chain" id="PRO_5015020601" description="Carboxypeptidase" evidence="2">
    <location>
        <begin position="22"/>
        <end position="466"/>
    </location>
</feature>
<keyword evidence="2" id="KW-0121">Carboxypeptidase</keyword>